<sequence>MEQLIAIAFIALLIFFVVKVGSVLWRIAGVLFLLFIIYIYKDQAIAQVQHFIANPDFGGLWQSVSGFFGDLFDKVVGFVSMVIE</sequence>
<keyword evidence="1" id="KW-0812">Transmembrane</keyword>
<dbReference type="Proteomes" id="UP001269061">
    <property type="component" value="Unassembled WGS sequence"/>
</dbReference>
<evidence type="ECO:0000313" key="4">
    <source>
        <dbReference type="Proteomes" id="UP001180842"/>
    </source>
</evidence>
<name>A0AAE4L0N1_9ENTE</name>
<evidence type="ECO:0000313" key="3">
    <source>
        <dbReference type="EMBL" id="MDT2769506.1"/>
    </source>
</evidence>
<evidence type="ECO:0000256" key="1">
    <source>
        <dbReference type="SAM" id="Phobius"/>
    </source>
</evidence>
<dbReference type="EMBL" id="JARQAI010000001">
    <property type="protein sequence ID" value="MDT2735886.1"/>
    <property type="molecule type" value="Genomic_DNA"/>
</dbReference>
<protein>
    <submittedName>
        <fullName evidence="2">Uncharacterized protein</fullName>
    </submittedName>
</protein>
<keyword evidence="5" id="KW-1185">Reference proteome</keyword>
<dbReference type="AlphaFoldDB" id="A0AAE4L0N1"/>
<organism evidence="2 4">
    <name type="scientific">Enterococcus pseudoavium</name>
    <dbReference type="NCBI Taxonomy" id="44007"/>
    <lineage>
        <taxon>Bacteria</taxon>
        <taxon>Bacillati</taxon>
        <taxon>Bacillota</taxon>
        <taxon>Bacilli</taxon>
        <taxon>Lactobacillales</taxon>
        <taxon>Enterococcaceae</taxon>
        <taxon>Enterococcus</taxon>
    </lineage>
</organism>
<accession>A0AAE4L0N1</accession>
<gene>
    <name evidence="2" type="ORF">P7H00_01900</name>
    <name evidence="3" type="ORF">P7H46_01490</name>
</gene>
<evidence type="ECO:0000313" key="5">
    <source>
        <dbReference type="Proteomes" id="UP001269061"/>
    </source>
</evidence>
<keyword evidence="1" id="KW-0472">Membrane</keyword>
<comment type="caution">
    <text evidence="2">The sequence shown here is derived from an EMBL/GenBank/DDBJ whole genome shotgun (WGS) entry which is preliminary data.</text>
</comment>
<reference evidence="2 5" key="1">
    <citation type="submission" date="2023-03" db="EMBL/GenBank/DDBJ databases">
        <authorList>
            <person name="Shen W."/>
            <person name="Cai J."/>
        </authorList>
    </citation>
    <scope>NUCLEOTIDE SEQUENCE</scope>
    <source>
        <strain evidence="2">P69-2</strain>
        <strain evidence="3 5">Y59</strain>
    </source>
</reference>
<dbReference type="Proteomes" id="UP001180842">
    <property type="component" value="Unassembled WGS sequence"/>
</dbReference>
<proteinExistence type="predicted"/>
<keyword evidence="1" id="KW-1133">Transmembrane helix</keyword>
<evidence type="ECO:0000313" key="2">
    <source>
        <dbReference type="EMBL" id="MDT2735886.1"/>
    </source>
</evidence>
<dbReference type="EMBL" id="JARQAZ010000001">
    <property type="protein sequence ID" value="MDT2769506.1"/>
    <property type="molecule type" value="Genomic_DNA"/>
</dbReference>
<dbReference type="RefSeq" id="WP_067624485.1">
    <property type="nucleotide sequence ID" value="NZ_BAAAXL010000001.1"/>
</dbReference>
<feature type="transmembrane region" description="Helical" evidence="1">
    <location>
        <begin position="6"/>
        <end position="39"/>
    </location>
</feature>